<reference evidence="2 3" key="1">
    <citation type="submission" date="2021-06" db="EMBL/GenBank/DDBJ databases">
        <authorList>
            <person name="Palmer J.M."/>
        </authorList>
    </citation>
    <scope>NUCLEOTIDE SEQUENCE [LARGE SCALE GENOMIC DNA]</scope>
    <source>
        <strain evidence="3">if_2019</strain>
        <tissue evidence="2">Muscle</tissue>
    </source>
</reference>
<proteinExistence type="predicted"/>
<feature type="compositionally biased region" description="Basic and acidic residues" evidence="1">
    <location>
        <begin position="44"/>
        <end position="58"/>
    </location>
</feature>
<sequence>MPELHRQKMMKRSRHPSSSDDSDNGRRKQKERKKGKKWTRVKAKQRDSVSVRDRTESRNKRRVWTFEDILAGNSTCWSQHSSQHRRGSGQKPSEKVMHKCLKPNSGGPAAQSFQRKPVLKSCLLFATSNVGNTASMGKKVLLSEENKIEIVALHAKHLHCLSH</sequence>
<feature type="region of interest" description="Disordered" evidence="1">
    <location>
        <begin position="1"/>
        <end position="58"/>
    </location>
</feature>
<keyword evidence="3" id="KW-1185">Reference proteome</keyword>
<name>A0ABV0STR4_9TELE</name>
<dbReference type="Proteomes" id="UP001482620">
    <property type="component" value="Unassembled WGS sequence"/>
</dbReference>
<protein>
    <submittedName>
        <fullName evidence="2">Uncharacterized protein</fullName>
    </submittedName>
</protein>
<evidence type="ECO:0000256" key="1">
    <source>
        <dbReference type="SAM" id="MobiDB-lite"/>
    </source>
</evidence>
<accession>A0ABV0STR4</accession>
<evidence type="ECO:0000313" key="3">
    <source>
        <dbReference type="Proteomes" id="UP001482620"/>
    </source>
</evidence>
<comment type="caution">
    <text evidence="2">The sequence shown here is derived from an EMBL/GenBank/DDBJ whole genome shotgun (WGS) entry which is preliminary data.</text>
</comment>
<gene>
    <name evidence="2" type="ORF">ILYODFUR_002792</name>
</gene>
<organism evidence="2 3">
    <name type="scientific">Ilyodon furcidens</name>
    <name type="common">goldbreast splitfin</name>
    <dbReference type="NCBI Taxonomy" id="33524"/>
    <lineage>
        <taxon>Eukaryota</taxon>
        <taxon>Metazoa</taxon>
        <taxon>Chordata</taxon>
        <taxon>Craniata</taxon>
        <taxon>Vertebrata</taxon>
        <taxon>Euteleostomi</taxon>
        <taxon>Actinopterygii</taxon>
        <taxon>Neopterygii</taxon>
        <taxon>Teleostei</taxon>
        <taxon>Neoteleostei</taxon>
        <taxon>Acanthomorphata</taxon>
        <taxon>Ovalentaria</taxon>
        <taxon>Atherinomorphae</taxon>
        <taxon>Cyprinodontiformes</taxon>
        <taxon>Goodeidae</taxon>
        <taxon>Ilyodon</taxon>
    </lineage>
</organism>
<feature type="region of interest" description="Disordered" evidence="1">
    <location>
        <begin position="77"/>
        <end position="99"/>
    </location>
</feature>
<feature type="compositionally biased region" description="Basic residues" evidence="1">
    <location>
        <begin position="27"/>
        <end position="43"/>
    </location>
</feature>
<dbReference type="EMBL" id="JAHRIQ010011721">
    <property type="protein sequence ID" value="MEQ2223995.1"/>
    <property type="molecule type" value="Genomic_DNA"/>
</dbReference>
<evidence type="ECO:0000313" key="2">
    <source>
        <dbReference type="EMBL" id="MEQ2223995.1"/>
    </source>
</evidence>